<protein>
    <submittedName>
        <fullName evidence="2">Uncharacterized protein</fullName>
    </submittedName>
</protein>
<reference evidence="2" key="1">
    <citation type="journal article" date="2023" name="G3 (Bethesda)">
        <title>A reference genome for the long-term kleptoplast-retaining sea slug Elysia crispata morphotype clarki.</title>
        <authorList>
            <person name="Eastman K.E."/>
            <person name="Pendleton A.L."/>
            <person name="Shaikh M.A."/>
            <person name="Suttiyut T."/>
            <person name="Ogas R."/>
            <person name="Tomko P."/>
            <person name="Gavelis G."/>
            <person name="Widhalm J.R."/>
            <person name="Wisecaver J.H."/>
        </authorList>
    </citation>
    <scope>NUCLEOTIDE SEQUENCE</scope>
    <source>
        <strain evidence="2">ECLA1</strain>
    </source>
</reference>
<evidence type="ECO:0000313" key="3">
    <source>
        <dbReference type="Proteomes" id="UP001283361"/>
    </source>
</evidence>
<dbReference type="EMBL" id="JAWDGP010006482">
    <property type="protein sequence ID" value="KAK3740183.1"/>
    <property type="molecule type" value="Genomic_DNA"/>
</dbReference>
<comment type="caution">
    <text evidence="2">The sequence shown here is derived from an EMBL/GenBank/DDBJ whole genome shotgun (WGS) entry which is preliminary data.</text>
</comment>
<sequence>MRRRKKHLLQNYQWPGNEKQHKRVEDKRQLGPPLETPVSYEENLRSESNKNRLLVTQHVSNFCLLHQDRCRSSMVLVKQTEAT</sequence>
<feature type="region of interest" description="Disordered" evidence="1">
    <location>
        <begin position="15"/>
        <end position="41"/>
    </location>
</feature>
<dbReference type="AlphaFoldDB" id="A0AAE0YBT4"/>
<gene>
    <name evidence="2" type="ORF">RRG08_054207</name>
</gene>
<proteinExistence type="predicted"/>
<evidence type="ECO:0000256" key="1">
    <source>
        <dbReference type="SAM" id="MobiDB-lite"/>
    </source>
</evidence>
<evidence type="ECO:0000313" key="2">
    <source>
        <dbReference type="EMBL" id="KAK3740183.1"/>
    </source>
</evidence>
<dbReference type="Proteomes" id="UP001283361">
    <property type="component" value="Unassembled WGS sequence"/>
</dbReference>
<name>A0AAE0YBT4_9GAST</name>
<organism evidence="2 3">
    <name type="scientific">Elysia crispata</name>
    <name type="common">lettuce slug</name>
    <dbReference type="NCBI Taxonomy" id="231223"/>
    <lineage>
        <taxon>Eukaryota</taxon>
        <taxon>Metazoa</taxon>
        <taxon>Spiralia</taxon>
        <taxon>Lophotrochozoa</taxon>
        <taxon>Mollusca</taxon>
        <taxon>Gastropoda</taxon>
        <taxon>Heterobranchia</taxon>
        <taxon>Euthyneura</taxon>
        <taxon>Panpulmonata</taxon>
        <taxon>Sacoglossa</taxon>
        <taxon>Placobranchoidea</taxon>
        <taxon>Plakobranchidae</taxon>
        <taxon>Elysia</taxon>
    </lineage>
</organism>
<accession>A0AAE0YBT4</accession>
<keyword evidence="3" id="KW-1185">Reference proteome</keyword>